<evidence type="ECO:0000256" key="1">
    <source>
        <dbReference type="SAM" id="MobiDB-lite"/>
    </source>
</evidence>
<dbReference type="KEGG" id="cbd:CBUD_1052a"/>
<feature type="region of interest" description="Disordered" evidence="1">
    <location>
        <begin position="1"/>
        <end position="35"/>
    </location>
</feature>
<reference evidence="2 3" key="1">
    <citation type="journal article" date="2009" name="Infect. Immun.">
        <title>Comparative genomics reveal extensive transposon-mediated genomic plasticity and diversity among potential effector proteins within the genus Coxiella.</title>
        <authorList>
            <person name="Beare P.A."/>
            <person name="Unsworth N."/>
            <person name="Andoh M."/>
            <person name="Voth D.E."/>
            <person name="Omsland A."/>
            <person name="Gilk S.D."/>
            <person name="Williams K.P."/>
            <person name="Sobral B.W."/>
            <person name="Kupko J.J.III."/>
            <person name="Porcella S.F."/>
            <person name="Samuel J.E."/>
            <person name="Heinzen R.A."/>
        </authorList>
    </citation>
    <scope>NUCLEOTIDE SEQUENCE [LARGE SCALE GENOMIC DNA]</scope>
    <source>
        <strain evidence="2 3">Dugway 5J108-111</strain>
    </source>
</reference>
<dbReference type="Proteomes" id="UP000008555">
    <property type="component" value="Chromosome"/>
</dbReference>
<feature type="compositionally biased region" description="Basic residues" evidence="1">
    <location>
        <begin position="1"/>
        <end position="19"/>
    </location>
</feature>
<evidence type="ECO:0000313" key="3">
    <source>
        <dbReference type="Proteomes" id="UP000008555"/>
    </source>
</evidence>
<gene>
    <name evidence="2" type="ORF">CBUD_1052a</name>
</gene>
<accession>B5XHC0</accession>
<organism evidence="2 3">
    <name type="scientific">Coxiella burnetii (strain Dugway 5J108-111)</name>
    <dbReference type="NCBI Taxonomy" id="434922"/>
    <lineage>
        <taxon>Bacteria</taxon>
        <taxon>Pseudomonadati</taxon>
        <taxon>Pseudomonadota</taxon>
        <taxon>Gammaproteobacteria</taxon>
        <taxon>Legionellales</taxon>
        <taxon>Coxiellaceae</taxon>
        <taxon>Coxiella</taxon>
    </lineage>
</organism>
<protein>
    <submittedName>
        <fullName evidence="2">Uncharacterized protein</fullName>
    </submittedName>
</protein>
<dbReference type="AlphaFoldDB" id="B5XHC0"/>
<name>B5XHC0_COXBN</name>
<evidence type="ECO:0000313" key="2">
    <source>
        <dbReference type="EMBL" id="ACI23140.1"/>
    </source>
</evidence>
<dbReference type="EMBL" id="CP000733">
    <property type="protein sequence ID" value="ACI23140.1"/>
    <property type="molecule type" value="Genomic_DNA"/>
</dbReference>
<sequence>MKKRKTRRPAQAKTQRTRAQRTEGAPDSPCVDDEA</sequence>
<dbReference type="HOGENOM" id="CLU_3364486_0_0_6"/>
<proteinExistence type="predicted"/>